<dbReference type="SMART" id="SM00968">
    <property type="entry name" value="SMC_hinge"/>
    <property type="match status" value="1"/>
</dbReference>
<dbReference type="Proteomes" id="UP000238937">
    <property type="component" value="Unassembled WGS sequence"/>
</dbReference>
<sequence>MHLELMVHIKQVELSHFKSFGGTTKVPILPGFTVVSGPNGSGKSNILDALLFCLGLASSKGMRAERLPDLVNHDRSNHKGASEAIVTVTFDLENEDEPAPEIEVVDISSVSPAPPKQRLANEWVVTRRLRVNAQGGYTSNYAINGEACNLAELHEQLNALRIYPEGYNVVLQGDVTSIISMNSKERREIIDELAGVAAFDRKIDRAKDTLDEVKEKVEKCNIVAAELVVQRDKLAQDKIKAEKYQRLRTEFQQKSVEEVVLKWQNLQQKQATIQTDLGKGKIALGELDKQLVDLQGEIGTTTAEVERLNACVRALGEEKLLAAQAELATQQAEQRQLTLQQEELTATRSNTHTNQQQSASQLANYEQEFHRLTSEQQQLETTQLKKSITDRDEAKYQLELTKEKASSIASASTAWVEEQTQVSRQIETTLQQLSKQRTAQAQLTERRTQLTAKIAEETERLATVTPELAANQNKVSELENKLAQATGELAVLENRLTAVQSNVDTQLETQKRLLQEQRDKQRLVDKLEAQNQVQAEAQGTFATKIIKEAKIPGVYGLVAQLGNVAPAYQLALEIAAGARMGNLVVEDDGVAARAIEILKQKRGGRATFLPLNKINAQPLKENAALRATQGFIDYAVNLVDFDRDYENIFNYVFGGTIVFDRLDRARSL</sequence>
<feature type="coiled-coil region" evidence="2">
    <location>
        <begin position="320"/>
        <end position="382"/>
    </location>
</feature>
<name>A0A2T1G0Z9_9CYAN</name>
<dbReference type="AlphaFoldDB" id="A0A2T1G0Z9"/>
<feature type="domain" description="SMC hinge" evidence="3">
    <location>
        <begin position="552"/>
        <end position="668"/>
    </location>
</feature>
<dbReference type="PANTHER" id="PTHR18937">
    <property type="entry name" value="STRUCTURAL MAINTENANCE OF CHROMOSOMES SMC FAMILY MEMBER"/>
    <property type="match status" value="1"/>
</dbReference>
<protein>
    <submittedName>
        <fullName evidence="4">Chromosome segregation protein SMC</fullName>
    </submittedName>
</protein>
<dbReference type="GO" id="GO:0051276">
    <property type="term" value="P:chromosome organization"/>
    <property type="evidence" value="ECO:0007669"/>
    <property type="project" value="InterPro"/>
</dbReference>
<dbReference type="SUPFAM" id="SSF52540">
    <property type="entry name" value="P-loop containing nucleoside triphosphate hydrolases"/>
    <property type="match status" value="1"/>
</dbReference>
<dbReference type="RefSeq" id="WP_146138448.1">
    <property type="nucleotide sequence ID" value="NZ_PVWO01000377.1"/>
</dbReference>
<dbReference type="Pfam" id="PF02463">
    <property type="entry name" value="SMC_N"/>
    <property type="match status" value="1"/>
</dbReference>
<evidence type="ECO:0000256" key="1">
    <source>
        <dbReference type="ARBA" id="ARBA00023054"/>
    </source>
</evidence>
<feature type="non-terminal residue" evidence="4">
    <location>
        <position position="668"/>
    </location>
</feature>
<reference evidence="4 5" key="1">
    <citation type="submission" date="2018-03" db="EMBL/GenBank/DDBJ databases">
        <title>The ancient ancestry and fast evolution of plastids.</title>
        <authorList>
            <person name="Moore K.R."/>
            <person name="Magnabosco C."/>
            <person name="Momper L."/>
            <person name="Gold D.A."/>
            <person name="Bosak T."/>
            <person name="Fournier G.P."/>
        </authorList>
    </citation>
    <scope>NUCLEOTIDE SEQUENCE [LARGE SCALE GENOMIC DNA]</scope>
    <source>
        <strain evidence="4 5">CCALA 037</strain>
    </source>
</reference>
<keyword evidence="5" id="KW-1185">Reference proteome</keyword>
<proteinExistence type="predicted"/>
<feature type="coiled-coil region" evidence="2">
    <location>
        <begin position="416"/>
        <end position="530"/>
    </location>
</feature>
<keyword evidence="1 2" id="KW-0175">Coiled coil</keyword>
<evidence type="ECO:0000256" key="2">
    <source>
        <dbReference type="SAM" id="Coils"/>
    </source>
</evidence>
<dbReference type="SUPFAM" id="SSF75553">
    <property type="entry name" value="Smc hinge domain"/>
    <property type="match status" value="1"/>
</dbReference>
<dbReference type="GO" id="GO:0005694">
    <property type="term" value="C:chromosome"/>
    <property type="evidence" value="ECO:0007669"/>
    <property type="project" value="InterPro"/>
</dbReference>
<dbReference type="Pfam" id="PF06470">
    <property type="entry name" value="SMC_hinge"/>
    <property type="match status" value="1"/>
</dbReference>
<evidence type="ECO:0000313" key="4">
    <source>
        <dbReference type="EMBL" id="PSB50924.1"/>
    </source>
</evidence>
<dbReference type="InterPro" id="IPR003395">
    <property type="entry name" value="RecF/RecN/SMC_N"/>
</dbReference>
<dbReference type="InterPro" id="IPR027417">
    <property type="entry name" value="P-loop_NTPase"/>
</dbReference>
<feature type="coiled-coil region" evidence="2">
    <location>
        <begin position="196"/>
        <end position="223"/>
    </location>
</feature>
<dbReference type="Gene3D" id="1.20.1060.20">
    <property type="match status" value="1"/>
</dbReference>
<dbReference type="InterPro" id="IPR010935">
    <property type="entry name" value="SMC_hinge"/>
</dbReference>
<gene>
    <name evidence="4" type="ORF">C7B77_22150</name>
</gene>
<dbReference type="Gene3D" id="3.40.50.300">
    <property type="entry name" value="P-loop containing nucleotide triphosphate hydrolases"/>
    <property type="match status" value="1"/>
</dbReference>
<evidence type="ECO:0000313" key="5">
    <source>
        <dbReference type="Proteomes" id="UP000238937"/>
    </source>
</evidence>
<dbReference type="InterPro" id="IPR036277">
    <property type="entry name" value="SMC_hinge_sf"/>
</dbReference>
<dbReference type="EMBL" id="PVWO01000377">
    <property type="protein sequence ID" value="PSB50924.1"/>
    <property type="molecule type" value="Genomic_DNA"/>
</dbReference>
<evidence type="ECO:0000259" key="3">
    <source>
        <dbReference type="SMART" id="SM00968"/>
    </source>
</evidence>
<accession>A0A2T1G0Z9</accession>
<dbReference type="OrthoDB" id="9808768at2"/>
<organism evidence="4 5">
    <name type="scientific">Chamaesiphon polymorphus CCALA 037</name>
    <dbReference type="NCBI Taxonomy" id="2107692"/>
    <lineage>
        <taxon>Bacteria</taxon>
        <taxon>Bacillati</taxon>
        <taxon>Cyanobacteriota</taxon>
        <taxon>Cyanophyceae</taxon>
        <taxon>Gomontiellales</taxon>
        <taxon>Chamaesiphonaceae</taxon>
        <taxon>Chamaesiphon</taxon>
    </lineage>
</organism>
<comment type="caution">
    <text evidence="4">The sequence shown here is derived from an EMBL/GenBank/DDBJ whole genome shotgun (WGS) entry which is preliminary data.</text>
</comment>
<dbReference type="GO" id="GO:0005524">
    <property type="term" value="F:ATP binding"/>
    <property type="evidence" value="ECO:0007669"/>
    <property type="project" value="InterPro"/>
</dbReference>